<reference evidence="4" key="2">
    <citation type="submission" date="2021-09" db="EMBL/GenBank/DDBJ databases">
        <authorList>
            <person name="Gilroy R."/>
        </authorList>
    </citation>
    <scope>NUCLEOTIDE SEQUENCE</scope>
    <source>
        <strain evidence="4">1647</strain>
    </source>
</reference>
<dbReference type="InterPro" id="IPR000600">
    <property type="entry name" value="ROK"/>
</dbReference>
<evidence type="ECO:0000256" key="1">
    <source>
        <dbReference type="ARBA" id="ARBA00006479"/>
    </source>
</evidence>
<feature type="region of interest" description="Disordered" evidence="2">
    <location>
        <begin position="1"/>
        <end position="25"/>
    </location>
</feature>
<evidence type="ECO:0000313" key="4">
    <source>
        <dbReference type="EMBL" id="HJF48260.1"/>
    </source>
</evidence>
<dbReference type="SUPFAM" id="SSF46785">
    <property type="entry name" value="Winged helix' DNA-binding domain"/>
    <property type="match status" value="1"/>
</dbReference>
<dbReference type="Gene3D" id="3.30.420.40">
    <property type="match status" value="2"/>
</dbReference>
<sequence>MTSPSRPVRGAVDGTPGPAASTGHAAPVGHAAMRSANLSLLLRHLHSRGGRSRATLAQETGLSKASVTSLIGDLAERGLVQEGRVERRGTVGRPGTEVRLDPGHVAGIGLELNVDHLAVTLQDLGGQVRFRSSVPTPVVDGQDGRSHPVAPVLDLVAQQLRETLEAAAAQSLWVAGATISPPGPVDYAGAGVRFASNLGWSGVPLGEELARRLGPDMPPLSIENDAKLSALAEAPRLARQGITDLVYLTGEIGVGAGIIADGRLIRGWSGFSGEVGHIGLDPAGAACRCGRRGCWETLVGFDTVLAVLDPDDPARSGHLPLQERLCRLRGLLDAGDERLVQRFRTLPGDLARGAGVLVDVLNPQAIVLGGFFGAFADVLVQPVQEALDARLLTPDGRVEVSASALGLDAAAIGGANMALERVLADPLLAPVLPAGASR</sequence>
<comment type="similarity">
    <text evidence="1">Belongs to the ROK (NagC/XylR) family.</text>
</comment>
<dbReference type="Gene3D" id="1.10.10.10">
    <property type="entry name" value="Winged helix-like DNA-binding domain superfamily/Winged helix DNA-binding domain"/>
    <property type="match status" value="1"/>
</dbReference>
<reference evidence="4" key="1">
    <citation type="journal article" date="2021" name="PeerJ">
        <title>Extensive microbial diversity within the chicken gut microbiome revealed by metagenomics and culture.</title>
        <authorList>
            <person name="Gilroy R."/>
            <person name="Ravi A."/>
            <person name="Getino M."/>
            <person name="Pursley I."/>
            <person name="Horton D.L."/>
            <person name="Alikhan N.F."/>
            <person name="Baker D."/>
            <person name="Gharbi K."/>
            <person name="Hall N."/>
            <person name="Watson M."/>
            <person name="Adriaenssens E.M."/>
            <person name="Foster-Nyarko E."/>
            <person name="Jarju S."/>
            <person name="Secka A."/>
            <person name="Antonio M."/>
            <person name="Oren A."/>
            <person name="Chaudhuri R.R."/>
            <person name="La Ragione R."/>
            <person name="Hildebrand F."/>
            <person name="Pallen M.J."/>
        </authorList>
    </citation>
    <scope>NUCLEOTIDE SEQUENCE</scope>
    <source>
        <strain evidence="4">1647</strain>
    </source>
</reference>
<dbReference type="InterPro" id="IPR036390">
    <property type="entry name" value="WH_DNA-bd_sf"/>
</dbReference>
<name>A0A921GLX3_9MICO</name>
<dbReference type="PANTHER" id="PTHR18964">
    <property type="entry name" value="ROK (REPRESSOR, ORF, KINASE) FAMILY"/>
    <property type="match status" value="1"/>
</dbReference>
<dbReference type="Pfam" id="PF00480">
    <property type="entry name" value="ROK"/>
    <property type="match status" value="1"/>
</dbReference>
<dbReference type="SUPFAM" id="SSF53067">
    <property type="entry name" value="Actin-like ATPase domain"/>
    <property type="match status" value="1"/>
</dbReference>
<dbReference type="Proteomes" id="UP000775129">
    <property type="component" value="Unassembled WGS sequence"/>
</dbReference>
<dbReference type="InterPro" id="IPR043129">
    <property type="entry name" value="ATPase_NBD"/>
</dbReference>
<dbReference type="EMBL" id="DYWO01000017">
    <property type="protein sequence ID" value="HJF48260.1"/>
    <property type="molecule type" value="Genomic_DNA"/>
</dbReference>
<evidence type="ECO:0000256" key="2">
    <source>
        <dbReference type="SAM" id="MobiDB-lite"/>
    </source>
</evidence>
<dbReference type="InterPro" id="IPR000835">
    <property type="entry name" value="HTH_MarR-typ"/>
</dbReference>
<gene>
    <name evidence="4" type="ORF">K8W24_00425</name>
</gene>
<dbReference type="GO" id="GO:0003700">
    <property type="term" value="F:DNA-binding transcription factor activity"/>
    <property type="evidence" value="ECO:0007669"/>
    <property type="project" value="InterPro"/>
</dbReference>
<evidence type="ECO:0000313" key="5">
    <source>
        <dbReference type="Proteomes" id="UP000775129"/>
    </source>
</evidence>
<accession>A0A921GLX3</accession>
<evidence type="ECO:0000259" key="3">
    <source>
        <dbReference type="Pfam" id="PF12802"/>
    </source>
</evidence>
<dbReference type="AlphaFoldDB" id="A0A921GLX3"/>
<dbReference type="PANTHER" id="PTHR18964:SF149">
    <property type="entry name" value="BIFUNCTIONAL UDP-N-ACETYLGLUCOSAMINE 2-EPIMERASE_N-ACETYLMANNOSAMINE KINASE"/>
    <property type="match status" value="1"/>
</dbReference>
<protein>
    <submittedName>
        <fullName evidence="4">ROK family protein</fullName>
    </submittedName>
</protein>
<comment type="caution">
    <text evidence="4">The sequence shown here is derived from an EMBL/GenBank/DDBJ whole genome shotgun (WGS) entry which is preliminary data.</text>
</comment>
<dbReference type="Pfam" id="PF12802">
    <property type="entry name" value="MarR_2"/>
    <property type="match status" value="1"/>
</dbReference>
<feature type="domain" description="HTH marR-type" evidence="3">
    <location>
        <begin position="40"/>
        <end position="84"/>
    </location>
</feature>
<organism evidence="4 5">
    <name type="scientific">Brachybacterium paraconglomeratum</name>
    <dbReference type="NCBI Taxonomy" id="173362"/>
    <lineage>
        <taxon>Bacteria</taxon>
        <taxon>Bacillati</taxon>
        <taxon>Actinomycetota</taxon>
        <taxon>Actinomycetes</taxon>
        <taxon>Micrococcales</taxon>
        <taxon>Dermabacteraceae</taxon>
        <taxon>Brachybacterium</taxon>
    </lineage>
</organism>
<proteinExistence type="inferred from homology"/>
<dbReference type="InterPro" id="IPR036388">
    <property type="entry name" value="WH-like_DNA-bd_sf"/>
</dbReference>